<proteinExistence type="predicted"/>
<sequence>MFYPDARPCMSINLPTPPLLELTLRPDLDVLLGRWHYQPADPADLRPCYEQLADLALSANCRFWLQDLRRRASPDAETKRWLLEEYYPQVARRLGKRLLVAYLFSPSMHHLIVDAPDYAPPEAYAGQVYGLDFFGDEGAAIAWLQGHQGA</sequence>
<comment type="caution">
    <text evidence="1">The sequence shown here is derived from an EMBL/GenBank/DDBJ whole genome shotgun (WGS) entry which is preliminary data.</text>
</comment>
<name>A0A502GV38_9BACT</name>
<keyword evidence="2" id="KW-1185">Reference proteome</keyword>
<evidence type="ECO:0000313" key="1">
    <source>
        <dbReference type="EMBL" id="TPG65821.1"/>
    </source>
</evidence>
<organism evidence="1 2">
    <name type="scientific">Hymenobacter nivis</name>
    <dbReference type="NCBI Taxonomy" id="1850093"/>
    <lineage>
        <taxon>Bacteria</taxon>
        <taxon>Pseudomonadati</taxon>
        <taxon>Bacteroidota</taxon>
        <taxon>Cytophagia</taxon>
        <taxon>Cytophagales</taxon>
        <taxon>Hymenobacteraceae</taxon>
        <taxon>Hymenobacter</taxon>
    </lineage>
</organism>
<gene>
    <name evidence="1" type="ORF">EAH73_10520</name>
</gene>
<dbReference type="AlphaFoldDB" id="A0A502GV38"/>
<evidence type="ECO:0000313" key="2">
    <source>
        <dbReference type="Proteomes" id="UP000317646"/>
    </source>
</evidence>
<reference evidence="1 2" key="1">
    <citation type="journal article" date="2019" name="Environ. Microbiol.">
        <title>Species interactions and distinct microbial communities in high Arctic permafrost affected cryosols are associated with the CH4 and CO2 gas fluxes.</title>
        <authorList>
            <person name="Altshuler I."/>
            <person name="Hamel J."/>
            <person name="Turney S."/>
            <person name="Magnuson E."/>
            <person name="Levesque R."/>
            <person name="Greer C."/>
            <person name="Whyte L.G."/>
        </authorList>
    </citation>
    <scope>NUCLEOTIDE SEQUENCE [LARGE SCALE GENOMIC DNA]</scope>
    <source>
        <strain evidence="1 2">S9.2P</strain>
    </source>
</reference>
<protein>
    <recommendedName>
        <fullName evidence="3">STAS/SEC14 domain-containing protein</fullName>
    </recommendedName>
</protein>
<evidence type="ECO:0008006" key="3">
    <source>
        <dbReference type="Google" id="ProtNLM"/>
    </source>
</evidence>
<dbReference type="EMBL" id="RCYZ01000004">
    <property type="protein sequence ID" value="TPG65821.1"/>
    <property type="molecule type" value="Genomic_DNA"/>
</dbReference>
<dbReference type="Proteomes" id="UP000317646">
    <property type="component" value="Unassembled WGS sequence"/>
</dbReference>
<accession>A0A502GV38</accession>